<evidence type="ECO:0000313" key="1">
    <source>
        <dbReference type="EMBL" id="SMX28202.1"/>
    </source>
</evidence>
<dbReference type="AlphaFoldDB" id="A0A238JE12"/>
<sequence>MDDPKEIRMIQTRDGVARVPRSQVGVSLRDYFQHTELPENLESAQVFVTAQGPVAVPPDPVAWTDEHTEKVRQYAHQVKEYVDDKGKYGWKLTSCANALSRETGYRPAEMKAHIVAAFTDEFGRDPYQYLREQRIAKGLPVRDRQPEMGQQSEPDF</sequence>
<dbReference type="RefSeq" id="WP_099245377.1">
    <property type="nucleotide sequence ID" value="NZ_FXXP01000002.1"/>
</dbReference>
<reference evidence="2" key="1">
    <citation type="submission" date="2017-05" db="EMBL/GenBank/DDBJ databases">
        <authorList>
            <person name="Rodrigo-Torres L."/>
            <person name="Arahal R. D."/>
            <person name="Lucena T."/>
        </authorList>
    </citation>
    <scope>NUCLEOTIDE SEQUENCE [LARGE SCALE GENOMIC DNA]</scope>
    <source>
        <strain evidence="2">CECT 8649</strain>
    </source>
</reference>
<name>A0A238JE12_9RHOB</name>
<keyword evidence="2" id="KW-1185">Reference proteome</keyword>
<dbReference type="OrthoDB" id="8481166at2"/>
<dbReference type="EMBL" id="FXXP01000002">
    <property type="protein sequence ID" value="SMX28202.1"/>
    <property type="molecule type" value="Genomic_DNA"/>
</dbReference>
<protein>
    <submittedName>
        <fullName evidence="1">Uncharacterized protein</fullName>
    </submittedName>
</protein>
<accession>A0A238JE12</accession>
<dbReference type="Proteomes" id="UP000225972">
    <property type="component" value="Unassembled WGS sequence"/>
</dbReference>
<organism evidence="1 2">
    <name type="scientific">Pelagimonas phthalicica</name>
    <dbReference type="NCBI Taxonomy" id="1037362"/>
    <lineage>
        <taxon>Bacteria</taxon>
        <taxon>Pseudomonadati</taxon>
        <taxon>Pseudomonadota</taxon>
        <taxon>Alphaproteobacteria</taxon>
        <taxon>Rhodobacterales</taxon>
        <taxon>Roseobacteraceae</taxon>
        <taxon>Pelagimonas</taxon>
    </lineage>
</organism>
<proteinExistence type="predicted"/>
<evidence type="ECO:0000313" key="2">
    <source>
        <dbReference type="Proteomes" id="UP000225972"/>
    </source>
</evidence>
<gene>
    <name evidence="1" type="ORF">TRP8649_02317</name>
</gene>